<evidence type="ECO:0000256" key="4">
    <source>
        <dbReference type="SAM" id="MobiDB-lite"/>
    </source>
</evidence>
<dbReference type="Pfam" id="PF25106">
    <property type="entry name" value="VWA_4"/>
    <property type="match status" value="1"/>
</dbReference>
<dbReference type="Gene3D" id="3.40.50.410">
    <property type="entry name" value="von Willebrand factor, type A domain"/>
    <property type="match status" value="1"/>
</dbReference>
<organism evidence="6 7">
    <name type="scientific">Cerrena zonata</name>
    <dbReference type="NCBI Taxonomy" id="2478898"/>
    <lineage>
        <taxon>Eukaryota</taxon>
        <taxon>Fungi</taxon>
        <taxon>Dikarya</taxon>
        <taxon>Basidiomycota</taxon>
        <taxon>Agaricomycotina</taxon>
        <taxon>Agaricomycetes</taxon>
        <taxon>Polyporales</taxon>
        <taxon>Cerrenaceae</taxon>
        <taxon>Cerrena</taxon>
    </lineage>
</organism>
<feature type="region of interest" description="Disordered" evidence="4">
    <location>
        <begin position="317"/>
        <end position="365"/>
    </location>
</feature>
<keyword evidence="7" id="KW-1185">Reference proteome</keyword>
<dbReference type="SUPFAM" id="SSF53300">
    <property type="entry name" value="vWA-like"/>
    <property type="match status" value="1"/>
</dbReference>
<evidence type="ECO:0000256" key="2">
    <source>
        <dbReference type="ARBA" id="ARBA00022525"/>
    </source>
</evidence>
<dbReference type="InterPro" id="IPR036465">
    <property type="entry name" value="vWFA_dom_sf"/>
</dbReference>
<dbReference type="InterPro" id="IPR052969">
    <property type="entry name" value="Thr-specific_kinase-like"/>
</dbReference>
<comment type="subcellular location">
    <subcellularLocation>
        <location evidence="1">Secreted</location>
    </subcellularLocation>
</comment>
<name>A0AAW0GM35_9APHY</name>
<evidence type="ECO:0000259" key="5">
    <source>
        <dbReference type="PROSITE" id="PS50234"/>
    </source>
</evidence>
<evidence type="ECO:0000256" key="1">
    <source>
        <dbReference type="ARBA" id="ARBA00004613"/>
    </source>
</evidence>
<reference evidence="6 7" key="1">
    <citation type="submission" date="2022-09" db="EMBL/GenBank/DDBJ databases">
        <authorList>
            <person name="Palmer J.M."/>
        </authorList>
    </citation>
    <scope>NUCLEOTIDE SEQUENCE [LARGE SCALE GENOMIC DNA]</scope>
    <source>
        <strain evidence="6 7">DSM 7382</strain>
    </source>
</reference>
<dbReference type="CDD" id="cd00198">
    <property type="entry name" value="vWFA"/>
    <property type="match status" value="1"/>
</dbReference>
<keyword evidence="3" id="KW-0732">Signal</keyword>
<sequence>MVTVKESNESTTSSQETPRALDLVFLQDATGSQAPYINAARDGISTICEKIIQSQRIDGDKLRFGLVAFRDYEPQDYSMLAEDYGFTNDVSVIQGHLTKLRAMGGGDGPEAQAAAMGKALSMPWREDAMKVVVLITDAPPHGIGERSDYFPQGSPDGQDPLNITRQMAKRGIVLHVVACEPTLSQQYSYASEFYQALVDLTGGRMLPLLSAHKLPDYILGASIETAALENLLNIHAQNINTDLNSSSVSIEEYADSLYERLNEQGVQVDSLQGAAGYTNSEKNMKNISTWMGAMSVGEAREKIAPETSTRILRAMMSPSHPAVESSYDPLTEGPRGRDRERERERDDSLMEMPDEGPMWEPPESWSMDTRAFDDDLEDLEPSFDGPKPAGSTLRATMASMAMPSRAYQIATEETPSVAPMAIQREQVLRMVRQAHARSTIPEK</sequence>
<dbReference type="InterPro" id="IPR056861">
    <property type="entry name" value="HMCN1-like_VWA"/>
</dbReference>
<protein>
    <recommendedName>
        <fullName evidence="5">VWFA domain-containing protein</fullName>
    </recommendedName>
</protein>
<dbReference type="EMBL" id="JASBNA010000005">
    <property type="protein sequence ID" value="KAK7691263.1"/>
    <property type="molecule type" value="Genomic_DNA"/>
</dbReference>
<gene>
    <name evidence="6" type="ORF">QCA50_004656</name>
</gene>
<dbReference type="PANTHER" id="PTHR47763">
    <property type="entry name" value="ALPHA-PROTEIN KINASE VWKA"/>
    <property type="match status" value="1"/>
</dbReference>
<evidence type="ECO:0000256" key="3">
    <source>
        <dbReference type="ARBA" id="ARBA00022729"/>
    </source>
</evidence>
<accession>A0AAW0GM35</accession>
<comment type="caution">
    <text evidence="6">The sequence shown here is derived from an EMBL/GenBank/DDBJ whole genome shotgun (WGS) entry which is preliminary data.</text>
</comment>
<dbReference type="PROSITE" id="PS50234">
    <property type="entry name" value="VWFA"/>
    <property type="match status" value="1"/>
</dbReference>
<evidence type="ECO:0000313" key="6">
    <source>
        <dbReference type="EMBL" id="KAK7691263.1"/>
    </source>
</evidence>
<dbReference type="GO" id="GO:0004674">
    <property type="term" value="F:protein serine/threonine kinase activity"/>
    <property type="evidence" value="ECO:0007669"/>
    <property type="project" value="TreeGrafter"/>
</dbReference>
<proteinExistence type="predicted"/>
<dbReference type="AlphaFoldDB" id="A0AAW0GM35"/>
<dbReference type="Proteomes" id="UP001385951">
    <property type="component" value="Unassembled WGS sequence"/>
</dbReference>
<evidence type="ECO:0000313" key="7">
    <source>
        <dbReference type="Proteomes" id="UP001385951"/>
    </source>
</evidence>
<feature type="compositionally biased region" description="Basic and acidic residues" evidence="4">
    <location>
        <begin position="334"/>
        <end position="348"/>
    </location>
</feature>
<feature type="domain" description="VWFA" evidence="5">
    <location>
        <begin position="22"/>
        <end position="231"/>
    </location>
</feature>
<dbReference type="PANTHER" id="PTHR47763:SF1">
    <property type="entry name" value="DUF659 DOMAIN-CONTAINING PROTEIN"/>
    <property type="match status" value="1"/>
</dbReference>
<keyword evidence="2" id="KW-0964">Secreted</keyword>
<dbReference type="GO" id="GO:0005737">
    <property type="term" value="C:cytoplasm"/>
    <property type="evidence" value="ECO:0007669"/>
    <property type="project" value="TreeGrafter"/>
</dbReference>
<dbReference type="InterPro" id="IPR002035">
    <property type="entry name" value="VWF_A"/>
</dbReference>